<dbReference type="Proteomes" id="UP000289411">
    <property type="component" value="Unassembled WGS sequence"/>
</dbReference>
<feature type="region of interest" description="Disordered" evidence="4">
    <location>
        <begin position="71"/>
        <end position="94"/>
    </location>
</feature>
<sequence length="94" mass="10287">MDGRARLAWNVRHLRALRGLSQEALEVDAGVAAPYLSGIERRVVNPTVDVLDRLAGALGVEVDVLLRAYDSHSTPPQPLKAGRKPRQPVRRDVG</sequence>
<reference evidence="6 7" key="1">
    <citation type="submission" date="2018-09" db="EMBL/GenBank/DDBJ databases">
        <authorList>
            <person name="Grouzdev D.S."/>
            <person name="Krutkina M.S."/>
        </authorList>
    </citation>
    <scope>NUCLEOTIDE SEQUENCE [LARGE SCALE GENOMIC DNA]</scope>
    <source>
        <strain evidence="6 7">RmlP001</strain>
    </source>
</reference>
<evidence type="ECO:0000256" key="3">
    <source>
        <dbReference type="ARBA" id="ARBA00023163"/>
    </source>
</evidence>
<keyword evidence="7" id="KW-1185">Reference proteome</keyword>
<dbReference type="GO" id="GO:0003700">
    <property type="term" value="F:DNA-binding transcription factor activity"/>
    <property type="evidence" value="ECO:0007669"/>
    <property type="project" value="TreeGrafter"/>
</dbReference>
<proteinExistence type="predicted"/>
<dbReference type="AlphaFoldDB" id="A0A4Q2R792"/>
<reference evidence="6 7" key="2">
    <citation type="submission" date="2019-02" db="EMBL/GenBank/DDBJ databases">
        <title>'Lichenibacterium ramalinii' gen. nov. sp. nov., 'Lichenibacterium minor' gen. nov. sp. nov.</title>
        <authorList>
            <person name="Pankratov T."/>
        </authorList>
    </citation>
    <scope>NUCLEOTIDE SEQUENCE [LARGE SCALE GENOMIC DNA]</scope>
    <source>
        <strain evidence="6 7">RmlP001</strain>
    </source>
</reference>
<dbReference type="EMBL" id="QYBC01000020">
    <property type="protein sequence ID" value="RYB02471.1"/>
    <property type="molecule type" value="Genomic_DNA"/>
</dbReference>
<organism evidence="6 7">
    <name type="scientific">Lichenibacterium ramalinae</name>
    <dbReference type="NCBI Taxonomy" id="2316527"/>
    <lineage>
        <taxon>Bacteria</taxon>
        <taxon>Pseudomonadati</taxon>
        <taxon>Pseudomonadota</taxon>
        <taxon>Alphaproteobacteria</taxon>
        <taxon>Hyphomicrobiales</taxon>
        <taxon>Lichenihabitantaceae</taxon>
        <taxon>Lichenibacterium</taxon>
    </lineage>
</organism>
<evidence type="ECO:0000256" key="1">
    <source>
        <dbReference type="ARBA" id="ARBA00023015"/>
    </source>
</evidence>
<feature type="domain" description="HTH cro/C1-type" evidence="5">
    <location>
        <begin position="11"/>
        <end position="65"/>
    </location>
</feature>
<evidence type="ECO:0000256" key="4">
    <source>
        <dbReference type="SAM" id="MobiDB-lite"/>
    </source>
</evidence>
<dbReference type="PROSITE" id="PS50943">
    <property type="entry name" value="HTH_CROC1"/>
    <property type="match status" value="1"/>
</dbReference>
<evidence type="ECO:0000313" key="7">
    <source>
        <dbReference type="Proteomes" id="UP000289411"/>
    </source>
</evidence>
<dbReference type="InterPro" id="IPR050807">
    <property type="entry name" value="TransReg_Diox_bact_type"/>
</dbReference>
<keyword evidence="3" id="KW-0804">Transcription</keyword>
<dbReference type="SMART" id="SM00530">
    <property type="entry name" value="HTH_XRE"/>
    <property type="match status" value="1"/>
</dbReference>
<gene>
    <name evidence="6" type="ORF">D3272_21365</name>
</gene>
<dbReference type="RefSeq" id="WP_129221237.1">
    <property type="nucleotide sequence ID" value="NZ_QYBC01000020.1"/>
</dbReference>
<dbReference type="GO" id="GO:0005829">
    <property type="term" value="C:cytosol"/>
    <property type="evidence" value="ECO:0007669"/>
    <property type="project" value="TreeGrafter"/>
</dbReference>
<dbReference type="SUPFAM" id="SSF47413">
    <property type="entry name" value="lambda repressor-like DNA-binding domains"/>
    <property type="match status" value="1"/>
</dbReference>
<dbReference type="OrthoDB" id="9815697at2"/>
<evidence type="ECO:0000313" key="6">
    <source>
        <dbReference type="EMBL" id="RYB02471.1"/>
    </source>
</evidence>
<dbReference type="InterPro" id="IPR001387">
    <property type="entry name" value="Cro/C1-type_HTH"/>
</dbReference>
<protein>
    <submittedName>
        <fullName evidence="6">XRE family transcriptional regulator</fullName>
    </submittedName>
</protein>
<keyword evidence="1" id="KW-0805">Transcription regulation</keyword>
<dbReference type="PANTHER" id="PTHR46797:SF23">
    <property type="entry name" value="HTH-TYPE TRANSCRIPTIONAL REGULATOR SUTR"/>
    <property type="match status" value="1"/>
</dbReference>
<name>A0A4Q2R792_9HYPH</name>
<evidence type="ECO:0000259" key="5">
    <source>
        <dbReference type="PROSITE" id="PS50943"/>
    </source>
</evidence>
<dbReference type="Gene3D" id="1.10.260.40">
    <property type="entry name" value="lambda repressor-like DNA-binding domains"/>
    <property type="match status" value="1"/>
</dbReference>
<accession>A0A4Q2R792</accession>
<dbReference type="InterPro" id="IPR010982">
    <property type="entry name" value="Lambda_DNA-bd_dom_sf"/>
</dbReference>
<dbReference type="CDD" id="cd00093">
    <property type="entry name" value="HTH_XRE"/>
    <property type="match status" value="1"/>
</dbReference>
<dbReference type="PANTHER" id="PTHR46797">
    <property type="entry name" value="HTH-TYPE TRANSCRIPTIONAL REGULATOR"/>
    <property type="match status" value="1"/>
</dbReference>
<evidence type="ECO:0000256" key="2">
    <source>
        <dbReference type="ARBA" id="ARBA00023125"/>
    </source>
</evidence>
<dbReference type="GO" id="GO:0003677">
    <property type="term" value="F:DNA binding"/>
    <property type="evidence" value="ECO:0007669"/>
    <property type="project" value="UniProtKB-KW"/>
</dbReference>
<comment type="caution">
    <text evidence="6">The sequence shown here is derived from an EMBL/GenBank/DDBJ whole genome shotgun (WGS) entry which is preliminary data.</text>
</comment>
<dbReference type="Pfam" id="PF01381">
    <property type="entry name" value="HTH_3"/>
    <property type="match status" value="1"/>
</dbReference>
<keyword evidence="2" id="KW-0238">DNA-binding</keyword>